<organism evidence="8 9">
    <name type="scientific">Pseudonocardia humida</name>
    <dbReference type="NCBI Taxonomy" id="2800819"/>
    <lineage>
        <taxon>Bacteria</taxon>
        <taxon>Bacillati</taxon>
        <taxon>Actinomycetota</taxon>
        <taxon>Actinomycetes</taxon>
        <taxon>Pseudonocardiales</taxon>
        <taxon>Pseudonocardiaceae</taxon>
        <taxon>Pseudonocardia</taxon>
    </lineage>
</organism>
<dbReference type="Proteomes" id="UP001165283">
    <property type="component" value="Unassembled WGS sequence"/>
</dbReference>
<evidence type="ECO:0000259" key="6">
    <source>
        <dbReference type="Pfam" id="PF04542"/>
    </source>
</evidence>
<comment type="similarity">
    <text evidence="1">Belongs to the sigma-70 factor family. ECF subfamily.</text>
</comment>
<dbReference type="Pfam" id="PF08281">
    <property type="entry name" value="Sigma70_r4_2"/>
    <property type="match status" value="1"/>
</dbReference>
<evidence type="ECO:0000256" key="3">
    <source>
        <dbReference type="ARBA" id="ARBA00023082"/>
    </source>
</evidence>
<feature type="domain" description="RNA polymerase sigma factor 70 region 4 type 2" evidence="7">
    <location>
        <begin position="99"/>
        <end position="151"/>
    </location>
</feature>
<dbReference type="Pfam" id="PF04542">
    <property type="entry name" value="Sigma70_r2"/>
    <property type="match status" value="1"/>
</dbReference>
<dbReference type="InterPro" id="IPR039425">
    <property type="entry name" value="RNA_pol_sigma-70-like"/>
</dbReference>
<dbReference type="CDD" id="cd06171">
    <property type="entry name" value="Sigma70_r4"/>
    <property type="match status" value="1"/>
</dbReference>
<dbReference type="Gene3D" id="1.10.10.10">
    <property type="entry name" value="Winged helix-like DNA-binding domain superfamily/Winged helix DNA-binding domain"/>
    <property type="match status" value="1"/>
</dbReference>
<comment type="caution">
    <text evidence="8">The sequence shown here is derived from an EMBL/GenBank/DDBJ whole genome shotgun (WGS) entry which is preliminary data.</text>
</comment>
<evidence type="ECO:0000313" key="9">
    <source>
        <dbReference type="Proteomes" id="UP001165283"/>
    </source>
</evidence>
<accession>A0ABT1A5C1</accession>
<evidence type="ECO:0000256" key="1">
    <source>
        <dbReference type="ARBA" id="ARBA00010641"/>
    </source>
</evidence>
<dbReference type="EMBL" id="JAGSOV010000051">
    <property type="protein sequence ID" value="MCO1658193.1"/>
    <property type="molecule type" value="Genomic_DNA"/>
</dbReference>
<feature type="domain" description="RNA polymerase sigma-70 region 2" evidence="6">
    <location>
        <begin position="10"/>
        <end position="75"/>
    </location>
</feature>
<evidence type="ECO:0000256" key="4">
    <source>
        <dbReference type="ARBA" id="ARBA00023125"/>
    </source>
</evidence>
<dbReference type="SUPFAM" id="SSF88946">
    <property type="entry name" value="Sigma2 domain of RNA polymerase sigma factors"/>
    <property type="match status" value="1"/>
</dbReference>
<evidence type="ECO:0000256" key="2">
    <source>
        <dbReference type="ARBA" id="ARBA00023015"/>
    </source>
</evidence>
<evidence type="ECO:0000313" key="8">
    <source>
        <dbReference type="EMBL" id="MCO1658193.1"/>
    </source>
</evidence>
<protein>
    <submittedName>
        <fullName evidence="8">SigE family RNA polymerase sigma factor</fullName>
    </submittedName>
</protein>
<keyword evidence="4" id="KW-0238">DNA-binding</keyword>
<dbReference type="PANTHER" id="PTHR43133">
    <property type="entry name" value="RNA POLYMERASE ECF-TYPE SIGMA FACTO"/>
    <property type="match status" value="1"/>
</dbReference>
<keyword evidence="9" id="KW-1185">Reference proteome</keyword>
<reference evidence="8" key="1">
    <citation type="submission" date="2021-04" db="EMBL/GenBank/DDBJ databases">
        <title>Pseudonocardia sp. nov., isolated from sandy soil of mangrove forest.</title>
        <authorList>
            <person name="Zan Z."/>
            <person name="Huang R."/>
            <person name="Liu W."/>
        </authorList>
    </citation>
    <scope>NUCLEOTIDE SEQUENCE</scope>
    <source>
        <strain evidence="8">S2-4</strain>
    </source>
</reference>
<evidence type="ECO:0000256" key="5">
    <source>
        <dbReference type="ARBA" id="ARBA00023163"/>
    </source>
</evidence>
<dbReference type="InterPro" id="IPR007627">
    <property type="entry name" value="RNA_pol_sigma70_r2"/>
</dbReference>
<keyword evidence="2" id="KW-0805">Transcription regulation</keyword>
<dbReference type="Gene3D" id="1.10.1740.10">
    <property type="match status" value="1"/>
</dbReference>
<keyword evidence="5" id="KW-0804">Transcription</keyword>
<name>A0ABT1A5C1_9PSEU</name>
<dbReference type="InterPro" id="IPR013325">
    <property type="entry name" value="RNA_pol_sigma_r2"/>
</dbReference>
<dbReference type="InterPro" id="IPR013324">
    <property type="entry name" value="RNA_pol_sigma_r3/r4-like"/>
</dbReference>
<dbReference type="SUPFAM" id="SSF88659">
    <property type="entry name" value="Sigma3 and sigma4 domains of RNA polymerase sigma factors"/>
    <property type="match status" value="1"/>
</dbReference>
<gene>
    <name evidence="8" type="ORF">KDL28_24330</name>
</gene>
<keyword evidence="3" id="KW-0731">Sigma factor</keyword>
<evidence type="ECO:0000259" key="7">
    <source>
        <dbReference type="Pfam" id="PF08281"/>
    </source>
</evidence>
<dbReference type="PANTHER" id="PTHR43133:SF50">
    <property type="entry name" value="ECF RNA POLYMERASE SIGMA FACTOR SIGM"/>
    <property type="match status" value="1"/>
</dbReference>
<sequence>MRGAEFEVFFARHRGELDRLARRLAEDGAADDLTGDTVLAAWRQWDRIRSLDHPLAYVRRIMRNLAATRVRRRVRERRSLEVLGAAAAGAPGPDPVALVAVRAALAGLPARRRACVLLRFGYDLPERDVAALLGIGVGTVKSQTSRGLVQLAAALGPGTAPEDSPTGRTAA</sequence>
<proteinExistence type="inferred from homology"/>
<dbReference type="InterPro" id="IPR036388">
    <property type="entry name" value="WH-like_DNA-bd_sf"/>
</dbReference>
<dbReference type="InterPro" id="IPR013249">
    <property type="entry name" value="RNA_pol_sigma70_r4_t2"/>
</dbReference>